<sequence length="205" mass="23477">MERKVDHRNYHSLDKKVTVETVTSPLSSTRVWYMTVAPSPFRFTAKLYLNFLSSCPVDFQPSRRPLTGRSRGLEPILNSYIDLEPIFLSIPKLSGILRTSFGYCSMWLYIFHRDVVRRDLSRALTGASECPRRMSIVVKSELNNGMRSEIENETIFRMKGGIESELENGMVVKNERGDGIKISSMTEIEIEDEPGTESNINLYKI</sequence>
<dbReference type="AlphaFoldDB" id="A0A4C1WZY2"/>
<evidence type="ECO:0000313" key="2">
    <source>
        <dbReference type="Proteomes" id="UP000299102"/>
    </source>
</evidence>
<proteinExistence type="predicted"/>
<name>A0A4C1WZY2_EUMVA</name>
<gene>
    <name evidence="1" type="ORF">EVAR_36743_1</name>
</gene>
<organism evidence="1 2">
    <name type="scientific">Eumeta variegata</name>
    <name type="common">Bagworm moth</name>
    <name type="synonym">Eumeta japonica</name>
    <dbReference type="NCBI Taxonomy" id="151549"/>
    <lineage>
        <taxon>Eukaryota</taxon>
        <taxon>Metazoa</taxon>
        <taxon>Ecdysozoa</taxon>
        <taxon>Arthropoda</taxon>
        <taxon>Hexapoda</taxon>
        <taxon>Insecta</taxon>
        <taxon>Pterygota</taxon>
        <taxon>Neoptera</taxon>
        <taxon>Endopterygota</taxon>
        <taxon>Lepidoptera</taxon>
        <taxon>Glossata</taxon>
        <taxon>Ditrysia</taxon>
        <taxon>Tineoidea</taxon>
        <taxon>Psychidae</taxon>
        <taxon>Oiketicinae</taxon>
        <taxon>Eumeta</taxon>
    </lineage>
</organism>
<reference evidence="1 2" key="1">
    <citation type="journal article" date="2019" name="Commun. Biol.">
        <title>The bagworm genome reveals a unique fibroin gene that provides high tensile strength.</title>
        <authorList>
            <person name="Kono N."/>
            <person name="Nakamura H."/>
            <person name="Ohtoshi R."/>
            <person name="Tomita M."/>
            <person name="Numata K."/>
            <person name="Arakawa K."/>
        </authorList>
    </citation>
    <scope>NUCLEOTIDE SEQUENCE [LARGE SCALE GENOMIC DNA]</scope>
</reference>
<dbReference type="Proteomes" id="UP000299102">
    <property type="component" value="Unassembled WGS sequence"/>
</dbReference>
<evidence type="ECO:0000313" key="1">
    <source>
        <dbReference type="EMBL" id="GBP57076.1"/>
    </source>
</evidence>
<dbReference type="EMBL" id="BGZK01000708">
    <property type="protein sequence ID" value="GBP57076.1"/>
    <property type="molecule type" value="Genomic_DNA"/>
</dbReference>
<comment type="caution">
    <text evidence="1">The sequence shown here is derived from an EMBL/GenBank/DDBJ whole genome shotgun (WGS) entry which is preliminary data.</text>
</comment>
<protein>
    <submittedName>
        <fullName evidence="1">Uncharacterized protein</fullName>
    </submittedName>
</protein>
<keyword evidence="2" id="KW-1185">Reference proteome</keyword>
<accession>A0A4C1WZY2</accession>